<name>A0A6A6KBS1_HEVBR</name>
<evidence type="ECO:0000313" key="5">
    <source>
        <dbReference type="Proteomes" id="UP000467840"/>
    </source>
</evidence>
<dbReference type="InterPro" id="IPR050559">
    <property type="entry name" value="P-Pant_transferase_sf"/>
</dbReference>
<protein>
    <recommendedName>
        <fullName evidence="1">holo-[acyl-carrier-protein] synthase</fullName>
        <ecNumber evidence="1">2.7.8.7</ecNumber>
    </recommendedName>
</protein>
<gene>
    <name evidence="4" type="ORF">GH714_012221</name>
</gene>
<dbReference type="Pfam" id="PF22624">
    <property type="entry name" value="AASDHPPT_N"/>
    <property type="match status" value="1"/>
</dbReference>
<evidence type="ECO:0000256" key="1">
    <source>
        <dbReference type="ARBA" id="ARBA00013172"/>
    </source>
</evidence>
<keyword evidence="2" id="KW-0808">Transferase</keyword>
<comment type="caution">
    <text evidence="4">The sequence shown here is derived from an EMBL/GenBank/DDBJ whole genome shotgun (WGS) entry which is preliminary data.</text>
</comment>
<sequence length="101" mass="11352">MEDRKRALVSRLLQYALVHQVLGIPYDEIVIKRTLEGKPYLVSVARGHPKAAAGSYKTTMSLLEFDEEEYHKGLGLPNVTFVAQALEQLILVSHDADEMVE</sequence>
<dbReference type="GO" id="GO:0019878">
    <property type="term" value="P:lysine biosynthetic process via aminoadipic acid"/>
    <property type="evidence" value="ECO:0007669"/>
    <property type="project" value="TreeGrafter"/>
</dbReference>
<dbReference type="GO" id="GO:0005829">
    <property type="term" value="C:cytosol"/>
    <property type="evidence" value="ECO:0007669"/>
    <property type="project" value="TreeGrafter"/>
</dbReference>
<dbReference type="EC" id="2.7.8.7" evidence="1"/>
<dbReference type="PANTHER" id="PTHR12215:SF10">
    <property type="entry name" value="L-AMINOADIPATE-SEMIALDEHYDE DEHYDROGENASE-PHOSPHOPANTETHEINYL TRANSFERASE"/>
    <property type="match status" value="1"/>
</dbReference>
<reference evidence="4 5" key="1">
    <citation type="journal article" date="2020" name="Mol. Plant">
        <title>The Chromosome-Based Rubber Tree Genome Provides New Insights into Spurge Genome Evolution and Rubber Biosynthesis.</title>
        <authorList>
            <person name="Liu J."/>
            <person name="Shi C."/>
            <person name="Shi C.C."/>
            <person name="Li W."/>
            <person name="Zhang Q.J."/>
            <person name="Zhang Y."/>
            <person name="Li K."/>
            <person name="Lu H.F."/>
            <person name="Shi C."/>
            <person name="Zhu S.T."/>
            <person name="Xiao Z.Y."/>
            <person name="Nan H."/>
            <person name="Yue Y."/>
            <person name="Zhu X.G."/>
            <person name="Wu Y."/>
            <person name="Hong X.N."/>
            <person name="Fan G.Y."/>
            <person name="Tong Y."/>
            <person name="Zhang D."/>
            <person name="Mao C.L."/>
            <person name="Liu Y.L."/>
            <person name="Hao S.J."/>
            <person name="Liu W.Q."/>
            <person name="Lv M.Q."/>
            <person name="Zhang H.B."/>
            <person name="Liu Y."/>
            <person name="Hu-Tang G.R."/>
            <person name="Wang J.P."/>
            <person name="Wang J.H."/>
            <person name="Sun Y.H."/>
            <person name="Ni S.B."/>
            <person name="Chen W.B."/>
            <person name="Zhang X.C."/>
            <person name="Jiao Y.N."/>
            <person name="Eichler E.E."/>
            <person name="Li G.H."/>
            <person name="Liu X."/>
            <person name="Gao L.Z."/>
        </authorList>
    </citation>
    <scope>NUCLEOTIDE SEQUENCE [LARGE SCALE GENOMIC DNA]</scope>
    <source>
        <strain evidence="5">cv. GT1</strain>
        <tissue evidence="4">Leaf</tissue>
    </source>
</reference>
<dbReference type="PANTHER" id="PTHR12215">
    <property type="entry name" value="PHOSPHOPANTETHEINE TRANSFERASE"/>
    <property type="match status" value="1"/>
</dbReference>
<dbReference type="Gene3D" id="3.90.470.20">
    <property type="entry name" value="4'-phosphopantetheinyl transferase domain"/>
    <property type="match status" value="1"/>
</dbReference>
<accession>A0A6A6KBS1</accession>
<dbReference type="EMBL" id="JAAGAX010000017">
    <property type="protein sequence ID" value="KAF2286237.1"/>
    <property type="molecule type" value="Genomic_DNA"/>
</dbReference>
<dbReference type="InterPro" id="IPR037143">
    <property type="entry name" value="4-PPantetheinyl_Trfase_dom_sf"/>
</dbReference>
<evidence type="ECO:0000256" key="2">
    <source>
        <dbReference type="ARBA" id="ARBA00022679"/>
    </source>
</evidence>
<evidence type="ECO:0000259" key="3">
    <source>
        <dbReference type="Pfam" id="PF22624"/>
    </source>
</evidence>
<dbReference type="InterPro" id="IPR055066">
    <property type="entry name" value="AASDHPPT_N"/>
</dbReference>
<evidence type="ECO:0000313" key="4">
    <source>
        <dbReference type="EMBL" id="KAF2286237.1"/>
    </source>
</evidence>
<dbReference type="Proteomes" id="UP000467840">
    <property type="component" value="Chromosome 3"/>
</dbReference>
<dbReference type="GO" id="GO:0008897">
    <property type="term" value="F:holo-[acyl-carrier-protein] synthase activity"/>
    <property type="evidence" value="ECO:0007669"/>
    <property type="project" value="UniProtKB-EC"/>
</dbReference>
<dbReference type="AlphaFoldDB" id="A0A6A6KBS1"/>
<dbReference type="SUPFAM" id="SSF56214">
    <property type="entry name" value="4'-phosphopantetheinyl transferase"/>
    <property type="match status" value="1"/>
</dbReference>
<proteinExistence type="predicted"/>
<keyword evidence="5" id="KW-1185">Reference proteome</keyword>
<organism evidence="4 5">
    <name type="scientific">Hevea brasiliensis</name>
    <name type="common">Para rubber tree</name>
    <name type="synonym">Siphonia brasiliensis</name>
    <dbReference type="NCBI Taxonomy" id="3981"/>
    <lineage>
        <taxon>Eukaryota</taxon>
        <taxon>Viridiplantae</taxon>
        <taxon>Streptophyta</taxon>
        <taxon>Embryophyta</taxon>
        <taxon>Tracheophyta</taxon>
        <taxon>Spermatophyta</taxon>
        <taxon>Magnoliopsida</taxon>
        <taxon>eudicotyledons</taxon>
        <taxon>Gunneridae</taxon>
        <taxon>Pentapetalae</taxon>
        <taxon>rosids</taxon>
        <taxon>fabids</taxon>
        <taxon>Malpighiales</taxon>
        <taxon>Euphorbiaceae</taxon>
        <taxon>Crotonoideae</taxon>
        <taxon>Micrandreae</taxon>
        <taxon>Hevea</taxon>
    </lineage>
</organism>
<feature type="domain" description="4'-phosphopantetheinyl transferase N-terminal" evidence="3">
    <location>
        <begin position="2"/>
        <end position="45"/>
    </location>
</feature>
<dbReference type="GO" id="GO:0000287">
    <property type="term" value="F:magnesium ion binding"/>
    <property type="evidence" value="ECO:0007669"/>
    <property type="project" value="InterPro"/>
</dbReference>